<protein>
    <recommendedName>
        <fullName evidence="1">Rhamnogalacturonase A/B/Epimerase-like pectate lyase domain-containing protein</fullName>
    </recommendedName>
</protein>
<dbReference type="Proteomes" id="UP000663868">
    <property type="component" value="Unassembled WGS sequence"/>
</dbReference>
<feature type="domain" description="Rhamnogalacturonase A/B/Epimerase-like pectate lyase" evidence="1">
    <location>
        <begin position="13"/>
        <end position="85"/>
    </location>
</feature>
<proteinExistence type="predicted"/>
<dbReference type="EMBL" id="CAJOBB010022061">
    <property type="protein sequence ID" value="CAF4381452.1"/>
    <property type="molecule type" value="Genomic_DNA"/>
</dbReference>
<accession>A0A820N1S4</accession>
<gene>
    <name evidence="2" type="ORF">KXQ929_LOCUS49936</name>
</gene>
<evidence type="ECO:0000313" key="3">
    <source>
        <dbReference type="Proteomes" id="UP000663868"/>
    </source>
</evidence>
<dbReference type="InterPro" id="IPR012334">
    <property type="entry name" value="Pectin_lyas_fold"/>
</dbReference>
<dbReference type="Gene3D" id="2.160.20.10">
    <property type="entry name" value="Single-stranded right-handed beta-helix, Pectin lyase-like"/>
    <property type="match status" value="1"/>
</dbReference>
<name>A0A820N1S4_9BILA</name>
<dbReference type="Pfam" id="PF12708">
    <property type="entry name" value="Pect-lyase_RHGA_epim"/>
    <property type="match status" value="1"/>
</dbReference>
<dbReference type="InterPro" id="IPR024535">
    <property type="entry name" value="RHGA/B-epi-like_pectate_lyase"/>
</dbReference>
<dbReference type="AlphaFoldDB" id="A0A820N1S4"/>
<evidence type="ECO:0000313" key="2">
    <source>
        <dbReference type="EMBL" id="CAF4381452.1"/>
    </source>
</evidence>
<organism evidence="2 3">
    <name type="scientific">Adineta steineri</name>
    <dbReference type="NCBI Taxonomy" id="433720"/>
    <lineage>
        <taxon>Eukaryota</taxon>
        <taxon>Metazoa</taxon>
        <taxon>Spiralia</taxon>
        <taxon>Gnathifera</taxon>
        <taxon>Rotifera</taxon>
        <taxon>Eurotatoria</taxon>
        <taxon>Bdelloidea</taxon>
        <taxon>Adinetida</taxon>
        <taxon>Adinetidae</taxon>
        <taxon>Adineta</taxon>
    </lineage>
</organism>
<sequence>MTCLSIQGEKFFVSEFGAYSNDNIDDTQSIQAAIDKGISYGSGSIIIFVHGTCNLSSTISITNASNLTIIGQGISKTLLIGTTRMFIFFAQYCDGLKIASLSIDFDPYPFTAGYVVNATNTYLDIRVQPPHRADIDQRVLGLIRYDPIEMRPAFGPNTYNFYQVPPNYANTSLIRTNILRIPLASLTGLNIGDA</sequence>
<dbReference type="InterPro" id="IPR011050">
    <property type="entry name" value="Pectin_lyase_fold/virulence"/>
</dbReference>
<feature type="non-terminal residue" evidence="2">
    <location>
        <position position="194"/>
    </location>
</feature>
<reference evidence="2" key="1">
    <citation type="submission" date="2021-02" db="EMBL/GenBank/DDBJ databases">
        <authorList>
            <person name="Nowell W R."/>
        </authorList>
    </citation>
    <scope>NUCLEOTIDE SEQUENCE</scope>
</reference>
<comment type="caution">
    <text evidence="2">The sequence shown here is derived from an EMBL/GenBank/DDBJ whole genome shotgun (WGS) entry which is preliminary data.</text>
</comment>
<evidence type="ECO:0000259" key="1">
    <source>
        <dbReference type="Pfam" id="PF12708"/>
    </source>
</evidence>
<dbReference type="SUPFAM" id="SSF51126">
    <property type="entry name" value="Pectin lyase-like"/>
    <property type="match status" value="1"/>
</dbReference>